<evidence type="ECO:0000313" key="1">
    <source>
        <dbReference type="EMBL" id="KAJ7560694.1"/>
    </source>
</evidence>
<gene>
    <name evidence="1" type="ORF">O6H91_04G140800</name>
</gene>
<reference evidence="2" key="1">
    <citation type="journal article" date="2024" name="Proc. Natl. Acad. Sci. U.S.A.">
        <title>Extraordinary preservation of gene collinearity over three hundred million years revealed in homosporous lycophytes.</title>
        <authorList>
            <person name="Li C."/>
            <person name="Wickell D."/>
            <person name="Kuo L.Y."/>
            <person name="Chen X."/>
            <person name="Nie B."/>
            <person name="Liao X."/>
            <person name="Peng D."/>
            <person name="Ji J."/>
            <person name="Jenkins J."/>
            <person name="Williams M."/>
            <person name="Shu S."/>
            <person name="Plott C."/>
            <person name="Barry K."/>
            <person name="Rajasekar S."/>
            <person name="Grimwood J."/>
            <person name="Han X."/>
            <person name="Sun S."/>
            <person name="Hou Z."/>
            <person name="He W."/>
            <person name="Dai G."/>
            <person name="Sun C."/>
            <person name="Schmutz J."/>
            <person name="Leebens-Mack J.H."/>
            <person name="Li F.W."/>
            <person name="Wang L."/>
        </authorList>
    </citation>
    <scope>NUCLEOTIDE SEQUENCE [LARGE SCALE GENOMIC DNA]</scope>
    <source>
        <strain evidence="2">cv. PW_Plant_1</strain>
    </source>
</reference>
<dbReference type="EMBL" id="CM055095">
    <property type="protein sequence ID" value="KAJ7560694.1"/>
    <property type="molecule type" value="Genomic_DNA"/>
</dbReference>
<comment type="caution">
    <text evidence="1">The sequence shown here is derived from an EMBL/GenBank/DDBJ whole genome shotgun (WGS) entry which is preliminary data.</text>
</comment>
<name>A0ACC2E2L7_DIPCM</name>
<sequence>MANVALIGNCTRYNSNSKSEALGTKGIRGMRALLPIFLPVTISASMTCLPNLRMMSLVPLHNPLCDAMDRNNITIMPTFSANLCGGHPLGWKLFRNSTGYT</sequence>
<keyword evidence="2" id="KW-1185">Reference proteome</keyword>
<accession>A0ACC2E2L7</accession>
<organism evidence="1 2">
    <name type="scientific">Diphasiastrum complanatum</name>
    <name type="common">Issler's clubmoss</name>
    <name type="synonym">Lycopodium complanatum</name>
    <dbReference type="NCBI Taxonomy" id="34168"/>
    <lineage>
        <taxon>Eukaryota</taxon>
        <taxon>Viridiplantae</taxon>
        <taxon>Streptophyta</taxon>
        <taxon>Embryophyta</taxon>
        <taxon>Tracheophyta</taxon>
        <taxon>Lycopodiopsida</taxon>
        <taxon>Lycopodiales</taxon>
        <taxon>Lycopodiaceae</taxon>
        <taxon>Lycopodioideae</taxon>
        <taxon>Diphasiastrum</taxon>
    </lineage>
</organism>
<evidence type="ECO:0000313" key="2">
    <source>
        <dbReference type="Proteomes" id="UP001162992"/>
    </source>
</evidence>
<protein>
    <submittedName>
        <fullName evidence="1">Uncharacterized protein</fullName>
    </submittedName>
</protein>
<proteinExistence type="predicted"/>
<dbReference type="Proteomes" id="UP001162992">
    <property type="component" value="Chromosome 4"/>
</dbReference>